<evidence type="ECO:0000256" key="1">
    <source>
        <dbReference type="ARBA" id="ARBA00005953"/>
    </source>
</evidence>
<dbReference type="RefSeq" id="WP_056433095.1">
    <property type="nucleotide sequence ID" value="NZ_NWVD01000013.1"/>
</dbReference>
<dbReference type="CDD" id="cd00586">
    <property type="entry name" value="4HBT"/>
    <property type="match status" value="1"/>
</dbReference>
<reference evidence="3 4" key="1">
    <citation type="submission" date="2017-09" db="EMBL/GenBank/DDBJ databases">
        <title>Sphingomonas ginsenosidimutans KACC 14949, whole genome shotgun sequence.</title>
        <authorList>
            <person name="Feng G."/>
            <person name="Zhu H."/>
        </authorList>
    </citation>
    <scope>NUCLEOTIDE SEQUENCE [LARGE SCALE GENOMIC DNA]</scope>
    <source>
        <strain evidence="3 4">KACC 14949</strain>
    </source>
</reference>
<dbReference type="GO" id="GO:0047617">
    <property type="term" value="F:fatty acyl-CoA hydrolase activity"/>
    <property type="evidence" value="ECO:0007669"/>
    <property type="project" value="TreeGrafter"/>
</dbReference>
<protein>
    <submittedName>
        <fullName evidence="3">Thioesterase</fullName>
    </submittedName>
</protein>
<accession>A0A2A4HUK2</accession>
<organism evidence="3 4">
    <name type="scientific">Sphingomonas ginsenosidimutans</name>
    <dbReference type="NCBI Taxonomy" id="862134"/>
    <lineage>
        <taxon>Bacteria</taxon>
        <taxon>Pseudomonadati</taxon>
        <taxon>Pseudomonadota</taxon>
        <taxon>Alphaproteobacteria</taxon>
        <taxon>Sphingomonadales</taxon>
        <taxon>Sphingomonadaceae</taxon>
        <taxon>Sphingomonas</taxon>
    </lineage>
</organism>
<name>A0A2A4HUK2_9SPHN</name>
<evidence type="ECO:0000256" key="2">
    <source>
        <dbReference type="ARBA" id="ARBA00022801"/>
    </source>
</evidence>
<dbReference type="Proteomes" id="UP000218784">
    <property type="component" value="Unassembled WGS sequence"/>
</dbReference>
<dbReference type="PANTHER" id="PTHR31793:SF27">
    <property type="entry name" value="NOVEL THIOESTERASE SUPERFAMILY DOMAIN AND SAPOSIN A-TYPE DOMAIN CONTAINING PROTEIN (0610012H03RIK)"/>
    <property type="match status" value="1"/>
</dbReference>
<comment type="similarity">
    <text evidence="1">Belongs to the 4-hydroxybenzoyl-CoA thioesterase family.</text>
</comment>
<comment type="caution">
    <text evidence="3">The sequence shown here is derived from an EMBL/GenBank/DDBJ whole genome shotgun (WGS) entry which is preliminary data.</text>
</comment>
<dbReference type="Pfam" id="PF13279">
    <property type="entry name" value="4HBT_2"/>
    <property type="match status" value="1"/>
</dbReference>
<dbReference type="Gene3D" id="3.10.129.10">
    <property type="entry name" value="Hotdog Thioesterase"/>
    <property type="match status" value="1"/>
</dbReference>
<keyword evidence="4" id="KW-1185">Reference proteome</keyword>
<dbReference type="InterPro" id="IPR029069">
    <property type="entry name" value="HotDog_dom_sf"/>
</dbReference>
<sequence>MKQAGTDPSSGPEGRSQYRSHRHAITVSADAIDELGHVNNAVYLQWVQQAITAYWRAVARKEDVDRLRWIVASHEIFYRKPAYHRDSLIATVQITKHTASRAWFSTHIGRDGETVAEVHSTLCCLDASSGQLVRITPDLAQPFCL</sequence>
<evidence type="ECO:0000313" key="4">
    <source>
        <dbReference type="Proteomes" id="UP000218784"/>
    </source>
</evidence>
<dbReference type="AlphaFoldDB" id="A0A2A4HUK2"/>
<proteinExistence type="inferred from homology"/>
<dbReference type="PANTHER" id="PTHR31793">
    <property type="entry name" value="4-HYDROXYBENZOYL-COA THIOESTERASE FAMILY MEMBER"/>
    <property type="match status" value="1"/>
</dbReference>
<dbReference type="EMBL" id="NWVD01000013">
    <property type="protein sequence ID" value="PCG07693.1"/>
    <property type="molecule type" value="Genomic_DNA"/>
</dbReference>
<dbReference type="InterPro" id="IPR050563">
    <property type="entry name" value="4-hydroxybenzoyl-CoA_TE"/>
</dbReference>
<evidence type="ECO:0000313" key="3">
    <source>
        <dbReference type="EMBL" id="PCG07693.1"/>
    </source>
</evidence>
<dbReference type="SUPFAM" id="SSF54637">
    <property type="entry name" value="Thioesterase/thiol ester dehydrase-isomerase"/>
    <property type="match status" value="1"/>
</dbReference>
<keyword evidence="2" id="KW-0378">Hydrolase</keyword>
<gene>
    <name evidence="3" type="ORF">COA17_17115</name>
</gene>